<dbReference type="AlphaFoldDB" id="A0AAV6GVV8"/>
<feature type="compositionally biased region" description="Basic and acidic residues" evidence="3">
    <location>
        <begin position="477"/>
        <end position="488"/>
    </location>
</feature>
<feature type="region of interest" description="Disordered" evidence="3">
    <location>
        <begin position="47"/>
        <end position="68"/>
    </location>
</feature>
<feature type="compositionally biased region" description="Acidic residues" evidence="3">
    <location>
        <begin position="269"/>
        <end position="284"/>
    </location>
</feature>
<evidence type="ECO:0000313" key="4">
    <source>
        <dbReference type="EMBL" id="KAG5279010.1"/>
    </source>
</evidence>
<feature type="coiled-coil region" evidence="2">
    <location>
        <begin position="4"/>
        <end position="44"/>
    </location>
</feature>
<name>A0AAV6GVV8_9TELE</name>
<sequence length="498" mass="52877">MDEAEKYQQRLQAIAEKRRLQEEQERVKREMEDERIRLQQLKRKSLRDQWLMEGPPLSPDSAGPRSPLWGQQAQEIEQNIDSLQAKTERLTEEVAKLTEEDGSVTSVNDGLTHDNNEGGRIMEDDRTEEPAAKEPVLQNGQGNGTMEVGAEEDVKATSVAPVIAEEKGPNGEVATDMPAPEAEAVQPSTEIQRTPEEAAVMATSASLSTSAAEGSGAQEVMPTSNGPTSKPVVMTFLGFSDAEKGEGVGVGVDDDGGAIMRAERVIIMDEGEEAEAEVEVEDEPESHTVASEPPAAETSTAPENPEPEATDAKAQSSTEAPAEAEKDAEAEVTEPAEPAEAVEAMERGEDGETPSEAQTEPETAEATADEAQPQPQPTEGAVVYSPAVQTTPAAAAEDKSQQPDTHELKREEGKKAVLATDPATDPAPDPAPVPSSPSQFQEVPLDDAATKASCPEPLAEQEPLLTPKTAPPTDASAPRRAEGVDAPKQKACQCCSVM</sequence>
<feature type="compositionally biased region" description="Basic and acidic residues" evidence="3">
    <location>
        <begin position="396"/>
        <end position="415"/>
    </location>
</feature>
<dbReference type="GO" id="GO:0008360">
    <property type="term" value="P:regulation of cell shape"/>
    <property type="evidence" value="ECO:0007669"/>
    <property type="project" value="InterPro"/>
</dbReference>
<keyword evidence="5" id="KW-1185">Reference proteome</keyword>
<evidence type="ECO:0000256" key="1">
    <source>
        <dbReference type="ARBA" id="ARBA00023054"/>
    </source>
</evidence>
<dbReference type="InterPro" id="IPR004965">
    <property type="entry name" value="Paralemmin"/>
</dbReference>
<dbReference type="InterPro" id="IPR024149">
    <property type="entry name" value="Paralemmin-3"/>
</dbReference>
<evidence type="ECO:0000313" key="5">
    <source>
        <dbReference type="Proteomes" id="UP000823561"/>
    </source>
</evidence>
<dbReference type="Proteomes" id="UP000823561">
    <property type="component" value="Chromosome 7"/>
</dbReference>
<dbReference type="Pfam" id="PF03285">
    <property type="entry name" value="Paralemmin"/>
    <property type="match status" value="1"/>
</dbReference>
<feature type="region of interest" description="Disordered" evidence="3">
    <location>
        <begin position="97"/>
        <end position="146"/>
    </location>
</feature>
<dbReference type="PANTHER" id="PTHR47528">
    <property type="entry name" value="PARALEMMIN-3"/>
    <property type="match status" value="1"/>
</dbReference>
<protein>
    <recommendedName>
        <fullName evidence="6">Paralemmin</fullName>
    </recommendedName>
</protein>
<gene>
    <name evidence="4" type="ORF">AALO_G00105140</name>
</gene>
<reference evidence="4" key="1">
    <citation type="submission" date="2020-10" db="EMBL/GenBank/DDBJ databases">
        <title>Chromosome-scale genome assembly of the Allis shad, Alosa alosa.</title>
        <authorList>
            <person name="Margot Z."/>
            <person name="Christophe K."/>
            <person name="Cabau C."/>
            <person name="Louis A."/>
            <person name="Berthelot C."/>
            <person name="Parey E."/>
            <person name="Roest Crollius H."/>
            <person name="Montfort J."/>
            <person name="Robinson-Rechavi M."/>
            <person name="Bucao C."/>
            <person name="Bouchez O."/>
            <person name="Gislard M."/>
            <person name="Lluch J."/>
            <person name="Milhes M."/>
            <person name="Lampietro C."/>
            <person name="Lopez Roques C."/>
            <person name="Donnadieu C."/>
            <person name="Braasch I."/>
            <person name="Desvignes T."/>
            <person name="Postlethwait J."/>
            <person name="Bobe J."/>
            <person name="Guiguen Y."/>
        </authorList>
    </citation>
    <scope>NUCLEOTIDE SEQUENCE</scope>
    <source>
        <strain evidence="4">M-15738</strain>
        <tissue evidence="4">Blood</tissue>
    </source>
</reference>
<feature type="region of interest" description="Disordered" evidence="3">
    <location>
        <begin position="267"/>
        <end position="489"/>
    </location>
</feature>
<feature type="compositionally biased region" description="Low complexity" evidence="3">
    <location>
        <begin position="198"/>
        <end position="217"/>
    </location>
</feature>
<feature type="compositionally biased region" description="Low complexity" evidence="3">
    <location>
        <begin position="354"/>
        <end position="379"/>
    </location>
</feature>
<accession>A0AAV6GVV8</accession>
<feature type="compositionally biased region" description="Basic and acidic residues" evidence="3">
    <location>
        <begin position="111"/>
        <end position="132"/>
    </location>
</feature>
<feature type="region of interest" description="Disordered" evidence="3">
    <location>
        <begin position="163"/>
        <end position="232"/>
    </location>
</feature>
<evidence type="ECO:0000256" key="3">
    <source>
        <dbReference type="SAM" id="MobiDB-lite"/>
    </source>
</evidence>
<dbReference type="PANTHER" id="PTHR47528:SF1">
    <property type="entry name" value="PARALEMMIN-3"/>
    <property type="match status" value="1"/>
</dbReference>
<dbReference type="GO" id="GO:0016020">
    <property type="term" value="C:membrane"/>
    <property type="evidence" value="ECO:0007669"/>
    <property type="project" value="InterPro"/>
</dbReference>
<evidence type="ECO:0000256" key="2">
    <source>
        <dbReference type="SAM" id="Coils"/>
    </source>
</evidence>
<evidence type="ECO:0008006" key="6">
    <source>
        <dbReference type="Google" id="ProtNLM"/>
    </source>
</evidence>
<comment type="caution">
    <text evidence="4">The sequence shown here is derived from an EMBL/GenBank/DDBJ whole genome shotgun (WGS) entry which is preliminary data.</text>
</comment>
<organism evidence="4 5">
    <name type="scientific">Alosa alosa</name>
    <name type="common">allis shad</name>
    <dbReference type="NCBI Taxonomy" id="278164"/>
    <lineage>
        <taxon>Eukaryota</taxon>
        <taxon>Metazoa</taxon>
        <taxon>Chordata</taxon>
        <taxon>Craniata</taxon>
        <taxon>Vertebrata</taxon>
        <taxon>Euteleostomi</taxon>
        <taxon>Actinopterygii</taxon>
        <taxon>Neopterygii</taxon>
        <taxon>Teleostei</taxon>
        <taxon>Clupei</taxon>
        <taxon>Clupeiformes</taxon>
        <taxon>Clupeoidei</taxon>
        <taxon>Clupeidae</taxon>
        <taxon>Alosa</taxon>
    </lineage>
</organism>
<feature type="compositionally biased region" description="Pro residues" evidence="3">
    <location>
        <begin position="425"/>
        <end position="435"/>
    </location>
</feature>
<keyword evidence="1 2" id="KW-0175">Coiled coil</keyword>
<proteinExistence type="predicted"/>
<dbReference type="EMBL" id="JADWDJ010000007">
    <property type="protein sequence ID" value="KAG5279010.1"/>
    <property type="molecule type" value="Genomic_DNA"/>
</dbReference>